<dbReference type="AlphaFoldDB" id="A0A3L6ZVF2"/>
<protein>
    <submittedName>
        <fullName evidence="1">DUF1489 family protein</fullName>
    </submittedName>
</protein>
<name>A0A3L6ZVF2_9HYPH</name>
<comment type="caution">
    <text evidence="1">The sequence shown here is derived from an EMBL/GenBank/DDBJ whole genome shotgun (WGS) entry which is preliminary data.</text>
</comment>
<sequence>MALHLLKLCVGADSIADLAAWIAERGAAAQAAGRVYEQTHTTRMVPTRTADLLGGGSLYWVIKGQLSARQRLLDIRPFVDGDGIRRCHLVLEPEVVPVVARPSRPFQGWRYLADKDAPADLGAGSAGADMPEDLRRELRQLGLL</sequence>
<keyword evidence="2" id="KW-1185">Reference proteome</keyword>
<evidence type="ECO:0000313" key="2">
    <source>
        <dbReference type="Proteomes" id="UP000269692"/>
    </source>
</evidence>
<evidence type="ECO:0000313" key="1">
    <source>
        <dbReference type="EMBL" id="RLP71867.1"/>
    </source>
</evidence>
<dbReference type="Proteomes" id="UP000269692">
    <property type="component" value="Unassembled WGS sequence"/>
</dbReference>
<gene>
    <name evidence="1" type="ORF">D9R14_22115</name>
</gene>
<dbReference type="PIRSF" id="PIRSF032025">
    <property type="entry name" value="UCP032025"/>
    <property type="match status" value="1"/>
</dbReference>
<dbReference type="InterPro" id="IPR008320">
    <property type="entry name" value="UCP032025"/>
</dbReference>
<dbReference type="Pfam" id="PF07370">
    <property type="entry name" value="DUF1489"/>
    <property type="match status" value="1"/>
</dbReference>
<dbReference type="RefSeq" id="WP_121625731.1">
    <property type="nucleotide sequence ID" value="NZ_JACIIW010000001.1"/>
</dbReference>
<accession>A0A3L6ZVF2</accession>
<proteinExistence type="predicted"/>
<dbReference type="EMBL" id="RCTF01000029">
    <property type="protein sequence ID" value="RLP71867.1"/>
    <property type="molecule type" value="Genomic_DNA"/>
</dbReference>
<organism evidence="1 2">
    <name type="scientific">Xanthobacter tagetidis</name>
    <dbReference type="NCBI Taxonomy" id="60216"/>
    <lineage>
        <taxon>Bacteria</taxon>
        <taxon>Pseudomonadati</taxon>
        <taxon>Pseudomonadota</taxon>
        <taxon>Alphaproteobacteria</taxon>
        <taxon>Hyphomicrobiales</taxon>
        <taxon>Xanthobacteraceae</taxon>
        <taxon>Xanthobacter</taxon>
    </lineage>
</organism>
<reference evidence="1 2" key="1">
    <citation type="submission" date="2018-10" db="EMBL/GenBank/DDBJ databases">
        <title>Xanthobacter tagetidis genome sequencing and assembly.</title>
        <authorList>
            <person name="Maclea K.S."/>
            <person name="Goen A.E."/>
            <person name="Fatima S.A."/>
        </authorList>
    </citation>
    <scope>NUCLEOTIDE SEQUENCE [LARGE SCALE GENOMIC DNA]</scope>
    <source>
        <strain evidence="1 2">ATCC 700314</strain>
    </source>
</reference>
<dbReference type="OrthoDB" id="9798292at2"/>